<feature type="transmembrane region" description="Helical" evidence="7">
    <location>
        <begin position="55"/>
        <end position="76"/>
    </location>
</feature>
<keyword evidence="4 7" id="KW-0812">Transmembrane</keyword>
<dbReference type="GO" id="GO:0005886">
    <property type="term" value="C:plasma membrane"/>
    <property type="evidence" value="ECO:0007669"/>
    <property type="project" value="UniProtKB-SubCell"/>
</dbReference>
<evidence type="ECO:0000256" key="4">
    <source>
        <dbReference type="ARBA" id="ARBA00022692"/>
    </source>
</evidence>
<evidence type="ECO:0000256" key="1">
    <source>
        <dbReference type="ARBA" id="ARBA00004651"/>
    </source>
</evidence>
<evidence type="ECO:0000256" key="7">
    <source>
        <dbReference type="RuleBase" id="RU367016"/>
    </source>
</evidence>
<accession>A0A3A4A850</accession>
<dbReference type="OrthoDB" id="162303at2"/>
<evidence type="ECO:0000256" key="2">
    <source>
        <dbReference type="ARBA" id="ARBA00010792"/>
    </source>
</evidence>
<dbReference type="Proteomes" id="UP000265768">
    <property type="component" value="Unassembled WGS sequence"/>
</dbReference>
<evidence type="ECO:0000256" key="3">
    <source>
        <dbReference type="ARBA" id="ARBA00022475"/>
    </source>
</evidence>
<name>A0A3A4A850_9ACTN</name>
<dbReference type="EMBL" id="QZEY01000023">
    <property type="protein sequence ID" value="RJL22073.1"/>
    <property type="molecule type" value="Genomic_DNA"/>
</dbReference>
<reference evidence="9 10" key="1">
    <citation type="submission" date="2018-09" db="EMBL/GenBank/DDBJ databases">
        <title>YIM 75507 draft genome.</title>
        <authorList>
            <person name="Tang S."/>
            <person name="Feng Y."/>
        </authorList>
    </citation>
    <scope>NUCLEOTIDE SEQUENCE [LARGE SCALE GENOMIC DNA]</scope>
    <source>
        <strain evidence="9 10">YIM 75507</strain>
    </source>
</reference>
<sequence>MLDSLVELARQAITSPWIYLAVFAFAAVDAFLPLLPSESLVIAAGVFAASGRPNLVLLLLAAAAGAFAGDHVSYCIGRLGRRPVNRVKPGTRRHHLTRWIRRTLERRGGLIIIVARYIPGGRTVTTVTAGALGYPLRRFSLFDALAGLSWGAYCSLLGYLGGKTFEKNPLLAALFGFGVALLITLAAELVRHLRSRPRTPA</sequence>
<dbReference type="RefSeq" id="WP_119931148.1">
    <property type="nucleotide sequence ID" value="NZ_QZEY01000023.1"/>
</dbReference>
<proteinExistence type="inferred from homology"/>
<dbReference type="PANTHER" id="PTHR30353:SF0">
    <property type="entry name" value="TRANSMEMBRANE PROTEIN"/>
    <property type="match status" value="1"/>
</dbReference>
<feature type="transmembrane region" description="Helical" evidence="7">
    <location>
        <begin position="17"/>
        <end position="35"/>
    </location>
</feature>
<evidence type="ECO:0000256" key="5">
    <source>
        <dbReference type="ARBA" id="ARBA00022989"/>
    </source>
</evidence>
<comment type="subcellular location">
    <subcellularLocation>
        <location evidence="1 7">Cell membrane</location>
        <topology evidence="1 7">Multi-pass membrane protein</topology>
    </subcellularLocation>
</comment>
<protein>
    <submittedName>
        <fullName evidence="9">DedA family protein</fullName>
    </submittedName>
</protein>
<dbReference type="InterPro" id="IPR032818">
    <property type="entry name" value="DedA-like"/>
</dbReference>
<gene>
    <name evidence="9" type="ORF">D5H75_36365</name>
</gene>
<organism evidence="9 10">
    <name type="scientific">Bailinhaonella thermotolerans</name>
    <dbReference type="NCBI Taxonomy" id="1070861"/>
    <lineage>
        <taxon>Bacteria</taxon>
        <taxon>Bacillati</taxon>
        <taxon>Actinomycetota</taxon>
        <taxon>Actinomycetes</taxon>
        <taxon>Streptosporangiales</taxon>
        <taxon>Streptosporangiaceae</taxon>
        <taxon>Bailinhaonella</taxon>
    </lineage>
</organism>
<keyword evidence="3 7" id="KW-1003">Cell membrane</keyword>
<dbReference type="Pfam" id="PF09335">
    <property type="entry name" value="VTT_dom"/>
    <property type="match status" value="1"/>
</dbReference>
<feature type="transmembrane region" description="Helical" evidence="7">
    <location>
        <begin position="172"/>
        <end position="190"/>
    </location>
</feature>
<dbReference type="AlphaFoldDB" id="A0A3A4A850"/>
<evidence type="ECO:0000313" key="10">
    <source>
        <dbReference type="Proteomes" id="UP000265768"/>
    </source>
</evidence>
<evidence type="ECO:0000313" key="9">
    <source>
        <dbReference type="EMBL" id="RJL22073.1"/>
    </source>
</evidence>
<feature type="transmembrane region" description="Helical" evidence="7">
    <location>
        <begin position="141"/>
        <end position="160"/>
    </location>
</feature>
<keyword evidence="6 7" id="KW-0472">Membrane</keyword>
<evidence type="ECO:0000259" key="8">
    <source>
        <dbReference type="Pfam" id="PF09335"/>
    </source>
</evidence>
<evidence type="ECO:0000256" key="6">
    <source>
        <dbReference type="ARBA" id="ARBA00023136"/>
    </source>
</evidence>
<comment type="caution">
    <text evidence="9">The sequence shown here is derived from an EMBL/GenBank/DDBJ whole genome shotgun (WGS) entry which is preliminary data.</text>
</comment>
<keyword evidence="10" id="KW-1185">Reference proteome</keyword>
<comment type="similarity">
    <text evidence="2 7">Belongs to the DedA family.</text>
</comment>
<keyword evidence="5 7" id="KW-1133">Transmembrane helix</keyword>
<feature type="domain" description="VTT" evidence="8">
    <location>
        <begin position="35"/>
        <end position="159"/>
    </location>
</feature>
<dbReference type="PANTHER" id="PTHR30353">
    <property type="entry name" value="INNER MEMBRANE PROTEIN DEDA-RELATED"/>
    <property type="match status" value="1"/>
</dbReference>
<dbReference type="InterPro" id="IPR032816">
    <property type="entry name" value="VTT_dom"/>
</dbReference>